<evidence type="ECO:0000256" key="1">
    <source>
        <dbReference type="ARBA" id="ARBA00001668"/>
    </source>
</evidence>
<dbReference type="SUPFAM" id="SSF81624">
    <property type="entry name" value="N-terminal domain of MutM-like DNA repair proteins"/>
    <property type="match status" value="1"/>
</dbReference>
<dbReference type="AlphaFoldDB" id="A0A1F7UP62"/>
<evidence type="ECO:0000256" key="16">
    <source>
        <dbReference type="PROSITE-ProRule" id="PRU00391"/>
    </source>
</evidence>
<dbReference type="InterPro" id="IPR020629">
    <property type="entry name" value="FPG_Glyclase"/>
</dbReference>
<keyword evidence="6" id="KW-0227">DNA damage</keyword>
<evidence type="ECO:0000256" key="7">
    <source>
        <dbReference type="ARBA" id="ARBA00022771"/>
    </source>
</evidence>
<comment type="subunit">
    <text evidence="4">Monomer.</text>
</comment>
<dbReference type="GO" id="GO:0034039">
    <property type="term" value="F:8-oxo-7,8-dihydroguanine DNA N-glycosylase activity"/>
    <property type="evidence" value="ECO:0007669"/>
    <property type="project" value="TreeGrafter"/>
</dbReference>
<keyword evidence="14" id="KW-0326">Glycosidase</keyword>
<dbReference type="FunFam" id="1.10.8.50:FF:000003">
    <property type="entry name" value="Formamidopyrimidine-DNA glycosylase"/>
    <property type="match status" value="1"/>
</dbReference>
<evidence type="ECO:0000256" key="13">
    <source>
        <dbReference type="ARBA" id="ARBA00023268"/>
    </source>
</evidence>
<evidence type="ECO:0000313" key="19">
    <source>
        <dbReference type="EMBL" id="OGL80056.1"/>
    </source>
</evidence>
<comment type="catalytic activity">
    <reaction evidence="1">
        <text>Hydrolysis of DNA containing ring-opened 7-methylguanine residues, releasing 2,6-diamino-4-hydroxy-5-(N-methyl)formamidopyrimidine.</text>
        <dbReference type="EC" id="3.2.2.23"/>
    </reaction>
</comment>
<evidence type="ECO:0000256" key="3">
    <source>
        <dbReference type="ARBA" id="ARBA00009409"/>
    </source>
</evidence>
<keyword evidence="5" id="KW-0479">Metal-binding</keyword>
<evidence type="ECO:0000259" key="17">
    <source>
        <dbReference type="PROSITE" id="PS51066"/>
    </source>
</evidence>
<evidence type="ECO:0000256" key="10">
    <source>
        <dbReference type="ARBA" id="ARBA00023125"/>
    </source>
</evidence>
<protein>
    <submittedName>
        <fullName evidence="19">DNA-formamidopyrimidine glycosylase</fullName>
    </submittedName>
</protein>
<dbReference type="Gene3D" id="1.10.8.50">
    <property type="match status" value="1"/>
</dbReference>
<evidence type="ECO:0000256" key="4">
    <source>
        <dbReference type="ARBA" id="ARBA00011245"/>
    </source>
</evidence>
<keyword evidence="8" id="KW-0378">Hydrolase</keyword>
<feature type="domain" description="Formamidopyrimidine-DNA glycosylase catalytic" evidence="18">
    <location>
        <begin position="2"/>
        <end position="145"/>
    </location>
</feature>
<keyword evidence="10" id="KW-0238">DNA-binding</keyword>
<dbReference type="SMART" id="SM01232">
    <property type="entry name" value="H2TH"/>
    <property type="match status" value="1"/>
</dbReference>
<dbReference type="GO" id="GO:0006284">
    <property type="term" value="P:base-excision repair"/>
    <property type="evidence" value="ECO:0007669"/>
    <property type="project" value="InterPro"/>
</dbReference>
<accession>A0A1F7UP62</accession>
<evidence type="ECO:0000256" key="5">
    <source>
        <dbReference type="ARBA" id="ARBA00022723"/>
    </source>
</evidence>
<comment type="similarity">
    <text evidence="3">Belongs to the FPG family.</text>
</comment>
<name>A0A1F7UP62_9BACT</name>
<dbReference type="GO" id="GO:0008270">
    <property type="term" value="F:zinc ion binding"/>
    <property type="evidence" value="ECO:0007669"/>
    <property type="project" value="UniProtKB-KW"/>
</dbReference>
<dbReference type="PROSITE" id="PS51068">
    <property type="entry name" value="FPG_CAT"/>
    <property type="match status" value="1"/>
</dbReference>
<evidence type="ECO:0000259" key="18">
    <source>
        <dbReference type="PROSITE" id="PS51068"/>
    </source>
</evidence>
<dbReference type="InterPro" id="IPR012319">
    <property type="entry name" value="FPG_cat"/>
</dbReference>
<dbReference type="InterPro" id="IPR000214">
    <property type="entry name" value="Znf_DNA_glyclase/AP_lyase"/>
</dbReference>
<dbReference type="InterPro" id="IPR015887">
    <property type="entry name" value="DNA_glyclase_Znf_dom_DNA_BS"/>
</dbReference>
<evidence type="ECO:0000256" key="14">
    <source>
        <dbReference type="ARBA" id="ARBA00023295"/>
    </source>
</evidence>
<dbReference type="PROSITE" id="PS51066">
    <property type="entry name" value="ZF_FPG_2"/>
    <property type="match status" value="1"/>
</dbReference>
<comment type="caution">
    <text evidence="19">The sequence shown here is derived from an EMBL/GenBank/DDBJ whole genome shotgun (WGS) entry which is preliminary data.</text>
</comment>
<evidence type="ECO:0000313" key="20">
    <source>
        <dbReference type="Proteomes" id="UP000176897"/>
    </source>
</evidence>
<organism evidence="19 20">
    <name type="scientific">Candidatus Uhrbacteria bacterium RIFCSPLOWO2_01_FULL_47_24</name>
    <dbReference type="NCBI Taxonomy" id="1802401"/>
    <lineage>
        <taxon>Bacteria</taxon>
        <taxon>Candidatus Uhriibacteriota</taxon>
    </lineage>
</organism>
<evidence type="ECO:0000256" key="6">
    <source>
        <dbReference type="ARBA" id="ARBA00022763"/>
    </source>
</evidence>
<dbReference type="GO" id="GO:0140078">
    <property type="term" value="F:class I DNA-(apurinic or apyrimidinic site) endonuclease activity"/>
    <property type="evidence" value="ECO:0007669"/>
    <property type="project" value="UniProtKB-EC"/>
</dbReference>
<keyword evidence="13" id="KW-0511">Multifunctional enzyme</keyword>
<dbReference type="SUPFAM" id="SSF57716">
    <property type="entry name" value="Glucocorticoid receptor-like (DNA-binding domain)"/>
    <property type="match status" value="1"/>
</dbReference>
<gene>
    <name evidence="19" type="ORF">A3B21_01370</name>
</gene>
<evidence type="ECO:0000256" key="2">
    <source>
        <dbReference type="ARBA" id="ARBA00001947"/>
    </source>
</evidence>
<evidence type="ECO:0000256" key="9">
    <source>
        <dbReference type="ARBA" id="ARBA00022833"/>
    </source>
</evidence>
<sequence>MPELPEVETIRHQLQQKIAGKTIKSVEVRYPKVVHGMSATEFARAIQNKKIKDIGRQGKLVLIRFDGNTLVVHLKMTGRLLFHNPPHPSLTLREGVKKFPPLRVRPASPAKRGEGGAGGVTKSTEVVFTFTNGTVLHYDDIRRFGYMKIVPTDEEAKFVQKEQLGIDFFDKAMIFENFRDLIRSRGGSQIKPLLMKQSLIAGIGNIYAQEACFEARVHPLRKANTLSDRELKELHNALRAIMQKAVKYHGSSVDAFVDAYGQPGKFVPHLKVYGREGEPCRRCKTQLVKKNIGGRGTVFCPKCQT</sequence>
<dbReference type="NCBIfam" id="NF002211">
    <property type="entry name" value="PRK01103.1"/>
    <property type="match status" value="1"/>
</dbReference>
<keyword evidence="11" id="KW-0234">DNA repair</keyword>
<dbReference type="InterPro" id="IPR010979">
    <property type="entry name" value="Ribosomal_uS13-like_H2TH"/>
</dbReference>
<dbReference type="PANTHER" id="PTHR22993">
    <property type="entry name" value="FORMAMIDOPYRIMIDINE-DNA GLYCOSYLASE"/>
    <property type="match status" value="1"/>
</dbReference>
<dbReference type="Pfam" id="PF01149">
    <property type="entry name" value="Fapy_DNA_glyco"/>
    <property type="match status" value="1"/>
</dbReference>
<dbReference type="PROSITE" id="PS01242">
    <property type="entry name" value="ZF_FPG_1"/>
    <property type="match status" value="1"/>
</dbReference>
<dbReference type="EMBL" id="MGEJ01000015">
    <property type="protein sequence ID" value="OGL80056.1"/>
    <property type="molecule type" value="Genomic_DNA"/>
</dbReference>
<evidence type="ECO:0000256" key="8">
    <source>
        <dbReference type="ARBA" id="ARBA00022801"/>
    </source>
</evidence>
<reference evidence="19 20" key="1">
    <citation type="journal article" date="2016" name="Nat. Commun.">
        <title>Thousands of microbial genomes shed light on interconnected biogeochemical processes in an aquifer system.</title>
        <authorList>
            <person name="Anantharaman K."/>
            <person name="Brown C.T."/>
            <person name="Hug L.A."/>
            <person name="Sharon I."/>
            <person name="Castelle C.J."/>
            <person name="Probst A.J."/>
            <person name="Thomas B.C."/>
            <person name="Singh A."/>
            <person name="Wilkins M.J."/>
            <person name="Karaoz U."/>
            <person name="Brodie E.L."/>
            <person name="Williams K.H."/>
            <person name="Hubbard S.S."/>
            <person name="Banfield J.F."/>
        </authorList>
    </citation>
    <scope>NUCLEOTIDE SEQUENCE [LARGE SCALE GENOMIC DNA]</scope>
</reference>
<dbReference type="Proteomes" id="UP000176897">
    <property type="component" value="Unassembled WGS sequence"/>
</dbReference>
<dbReference type="GO" id="GO:0003684">
    <property type="term" value="F:damaged DNA binding"/>
    <property type="evidence" value="ECO:0007669"/>
    <property type="project" value="InterPro"/>
</dbReference>
<dbReference type="InterPro" id="IPR010663">
    <property type="entry name" value="Znf_FPG/IleRS"/>
</dbReference>
<dbReference type="Pfam" id="PF06831">
    <property type="entry name" value="H2TH"/>
    <property type="match status" value="1"/>
</dbReference>
<dbReference type="PANTHER" id="PTHR22993:SF9">
    <property type="entry name" value="FORMAMIDOPYRIMIDINE-DNA GLYCOSYLASE"/>
    <property type="match status" value="1"/>
</dbReference>
<dbReference type="Gene3D" id="3.20.190.10">
    <property type="entry name" value="MutM-like, N-terminal"/>
    <property type="match status" value="1"/>
</dbReference>
<dbReference type="STRING" id="1802401.A3B21_01370"/>
<dbReference type="InterPro" id="IPR015886">
    <property type="entry name" value="H2TH_FPG"/>
</dbReference>
<dbReference type="SUPFAM" id="SSF46946">
    <property type="entry name" value="S13-like H2TH domain"/>
    <property type="match status" value="1"/>
</dbReference>
<keyword evidence="7 16" id="KW-0863">Zinc-finger</keyword>
<keyword evidence="9" id="KW-0862">Zinc</keyword>
<evidence type="ECO:0000256" key="15">
    <source>
        <dbReference type="ARBA" id="ARBA00044632"/>
    </source>
</evidence>
<comment type="catalytic activity">
    <reaction evidence="15">
        <text>2'-deoxyribonucleotide-(2'-deoxyribose 5'-phosphate)-2'-deoxyribonucleotide-DNA = a 3'-end 2'-deoxyribonucleotide-(2,3-dehydro-2,3-deoxyribose 5'-phosphate)-DNA + a 5'-end 5'-phospho-2'-deoxyribonucleoside-DNA + H(+)</text>
        <dbReference type="Rhea" id="RHEA:66592"/>
        <dbReference type="Rhea" id="RHEA-COMP:13180"/>
        <dbReference type="Rhea" id="RHEA-COMP:16897"/>
        <dbReference type="Rhea" id="RHEA-COMP:17067"/>
        <dbReference type="ChEBI" id="CHEBI:15378"/>
        <dbReference type="ChEBI" id="CHEBI:136412"/>
        <dbReference type="ChEBI" id="CHEBI:157695"/>
        <dbReference type="ChEBI" id="CHEBI:167181"/>
        <dbReference type="EC" id="4.2.99.18"/>
    </reaction>
</comment>
<dbReference type="SMART" id="SM00898">
    <property type="entry name" value="Fapy_DNA_glyco"/>
    <property type="match status" value="1"/>
</dbReference>
<keyword evidence="12" id="KW-0456">Lyase</keyword>
<dbReference type="CDD" id="cd08966">
    <property type="entry name" value="EcFpg-like_N"/>
    <property type="match status" value="1"/>
</dbReference>
<feature type="domain" description="FPG-type" evidence="17">
    <location>
        <begin position="271"/>
        <end position="305"/>
    </location>
</feature>
<dbReference type="InterPro" id="IPR035937">
    <property type="entry name" value="FPG_N"/>
</dbReference>
<dbReference type="Pfam" id="PF06827">
    <property type="entry name" value="zf-FPG_IleRS"/>
    <property type="match status" value="1"/>
</dbReference>
<comment type="cofactor">
    <cofactor evidence="2">
        <name>Zn(2+)</name>
        <dbReference type="ChEBI" id="CHEBI:29105"/>
    </cofactor>
</comment>
<evidence type="ECO:0000256" key="12">
    <source>
        <dbReference type="ARBA" id="ARBA00023239"/>
    </source>
</evidence>
<evidence type="ECO:0000256" key="11">
    <source>
        <dbReference type="ARBA" id="ARBA00023204"/>
    </source>
</evidence>
<proteinExistence type="inferred from homology"/>